<dbReference type="EMBL" id="BTGU01000482">
    <property type="protein sequence ID" value="GMN67647.1"/>
    <property type="molecule type" value="Genomic_DNA"/>
</dbReference>
<keyword evidence="3" id="KW-1185">Reference proteome</keyword>
<name>A0AA88E3X4_FICCA</name>
<sequence length="108" mass="12770">MNYRFERHRCPNPTSPKKEKVVRRSAMSSRESGSRNESYLSCVLICVSEIRFEHRRRPSPTTQEKVKAVIDEGSEEISDEFERIRIAQRIVLAVRSHALLRSRKRREK</sequence>
<dbReference type="Proteomes" id="UP001187192">
    <property type="component" value="Unassembled WGS sequence"/>
</dbReference>
<feature type="compositionally biased region" description="Polar residues" evidence="1">
    <location>
        <begin position="26"/>
        <end position="36"/>
    </location>
</feature>
<reference evidence="2" key="1">
    <citation type="submission" date="2023-07" db="EMBL/GenBank/DDBJ databases">
        <title>draft genome sequence of fig (Ficus carica).</title>
        <authorList>
            <person name="Takahashi T."/>
            <person name="Nishimura K."/>
        </authorList>
    </citation>
    <scope>NUCLEOTIDE SEQUENCE</scope>
</reference>
<proteinExistence type="predicted"/>
<evidence type="ECO:0000256" key="1">
    <source>
        <dbReference type="SAM" id="MobiDB-lite"/>
    </source>
</evidence>
<organism evidence="2 3">
    <name type="scientific">Ficus carica</name>
    <name type="common">Common fig</name>
    <dbReference type="NCBI Taxonomy" id="3494"/>
    <lineage>
        <taxon>Eukaryota</taxon>
        <taxon>Viridiplantae</taxon>
        <taxon>Streptophyta</taxon>
        <taxon>Embryophyta</taxon>
        <taxon>Tracheophyta</taxon>
        <taxon>Spermatophyta</taxon>
        <taxon>Magnoliopsida</taxon>
        <taxon>eudicotyledons</taxon>
        <taxon>Gunneridae</taxon>
        <taxon>Pentapetalae</taxon>
        <taxon>rosids</taxon>
        <taxon>fabids</taxon>
        <taxon>Rosales</taxon>
        <taxon>Moraceae</taxon>
        <taxon>Ficeae</taxon>
        <taxon>Ficus</taxon>
    </lineage>
</organism>
<protein>
    <submittedName>
        <fullName evidence="2">Uncharacterized protein</fullName>
    </submittedName>
</protein>
<accession>A0AA88E3X4</accession>
<dbReference type="AlphaFoldDB" id="A0AA88E3X4"/>
<comment type="caution">
    <text evidence="2">The sequence shown here is derived from an EMBL/GenBank/DDBJ whole genome shotgun (WGS) entry which is preliminary data.</text>
</comment>
<evidence type="ECO:0000313" key="3">
    <source>
        <dbReference type="Proteomes" id="UP001187192"/>
    </source>
</evidence>
<feature type="region of interest" description="Disordered" evidence="1">
    <location>
        <begin position="1"/>
        <end position="36"/>
    </location>
</feature>
<gene>
    <name evidence="2" type="ORF">TIFTF001_036708</name>
</gene>
<evidence type="ECO:0000313" key="2">
    <source>
        <dbReference type="EMBL" id="GMN67647.1"/>
    </source>
</evidence>